<organism evidence="1 2">
    <name type="scientific">Schistosoma mekongi</name>
    <name type="common">Parasitic worm</name>
    <dbReference type="NCBI Taxonomy" id="38744"/>
    <lineage>
        <taxon>Eukaryota</taxon>
        <taxon>Metazoa</taxon>
        <taxon>Spiralia</taxon>
        <taxon>Lophotrochozoa</taxon>
        <taxon>Platyhelminthes</taxon>
        <taxon>Trematoda</taxon>
        <taxon>Digenea</taxon>
        <taxon>Strigeidida</taxon>
        <taxon>Schistosomatoidea</taxon>
        <taxon>Schistosomatidae</taxon>
        <taxon>Schistosoma</taxon>
    </lineage>
</organism>
<dbReference type="AlphaFoldDB" id="A0AAE1ZC71"/>
<accession>A0AAE1ZC71</accession>
<gene>
    <name evidence="1" type="ORF">MN116_000552</name>
</gene>
<proteinExistence type="predicted"/>
<evidence type="ECO:0000313" key="2">
    <source>
        <dbReference type="Proteomes" id="UP001292079"/>
    </source>
</evidence>
<feature type="non-terminal residue" evidence="1">
    <location>
        <position position="226"/>
    </location>
</feature>
<sequence length="226" mass="26681">ENTAILENKVFTFNYQVSSISRFRLNSTLQNRRMLGILMLEEIKHSTPDLRKQRRKSTRKSLLCAPCPTGQSLDEQPLPRNFMTNNEISDDGLLTDNFAKRYQDESQRWDHLVNEYEARLTSAINEINMPSEEWIRTDRVTRKYQDIIYPQRCFDTFDSLDSVADSLSDTYNDIFFELQRLPNLMERQNLFLKSFQKKLCLKQLVFQDSHFSSVTPISVISEYLKI</sequence>
<reference evidence="1" key="2">
    <citation type="journal article" date="2023" name="Infect Dis Poverty">
        <title>Chromosome-scale genome of the human blood fluke Schistosoma mekongi and its implications for public health.</title>
        <authorList>
            <person name="Zhou M."/>
            <person name="Xu L."/>
            <person name="Xu D."/>
            <person name="Chen W."/>
            <person name="Khan J."/>
            <person name="Hu Y."/>
            <person name="Huang H."/>
            <person name="Wei H."/>
            <person name="Zhang Y."/>
            <person name="Chusongsang P."/>
            <person name="Tanasarnprasert K."/>
            <person name="Hu X."/>
            <person name="Limpanont Y."/>
            <person name="Lv Z."/>
        </authorList>
    </citation>
    <scope>NUCLEOTIDE SEQUENCE</scope>
    <source>
        <strain evidence="1">LV_2022a</strain>
    </source>
</reference>
<keyword evidence="2" id="KW-1185">Reference proteome</keyword>
<reference evidence="1" key="1">
    <citation type="submission" date="2022-04" db="EMBL/GenBank/DDBJ databases">
        <authorList>
            <person name="Xu L."/>
            <person name="Lv Z."/>
        </authorList>
    </citation>
    <scope>NUCLEOTIDE SEQUENCE</scope>
    <source>
        <strain evidence="1">LV_2022a</strain>
    </source>
</reference>
<protein>
    <submittedName>
        <fullName evidence="1">Uncharacterized protein</fullName>
    </submittedName>
</protein>
<dbReference type="EMBL" id="JALJAT010000003">
    <property type="protein sequence ID" value="KAK4471043.1"/>
    <property type="molecule type" value="Genomic_DNA"/>
</dbReference>
<name>A0AAE1ZC71_SCHME</name>
<evidence type="ECO:0000313" key="1">
    <source>
        <dbReference type="EMBL" id="KAK4471043.1"/>
    </source>
</evidence>
<comment type="caution">
    <text evidence="1">The sequence shown here is derived from an EMBL/GenBank/DDBJ whole genome shotgun (WGS) entry which is preliminary data.</text>
</comment>
<dbReference type="Proteomes" id="UP001292079">
    <property type="component" value="Unassembled WGS sequence"/>
</dbReference>